<dbReference type="NCBIfam" id="NF035944">
    <property type="entry name" value="PEPxxWA-CTERM"/>
    <property type="match status" value="1"/>
</dbReference>
<comment type="caution">
    <text evidence="3">The sequence shown here is derived from an EMBL/GenBank/DDBJ whole genome shotgun (WGS) entry which is preliminary data.</text>
</comment>
<reference evidence="3 4" key="1">
    <citation type="submission" date="2023-06" db="EMBL/GenBank/DDBJ databases">
        <title>Pelomonas sp. PFR6 16S ribosomal RNA gene Genome sequencing and assembly.</title>
        <authorList>
            <person name="Woo H."/>
        </authorList>
    </citation>
    <scope>NUCLEOTIDE SEQUENCE [LARGE SCALE GENOMIC DNA]</scope>
    <source>
        <strain evidence="3 4">PFR6</strain>
    </source>
</reference>
<sequence length="229" mass="23382">MKKSLFASALIAAVLPAHAATVVQWDFEGATTPADLSDSAASPAVAASLGSGTASGLHASAASDWTTPAGNGSANALSANTWGVGDYWQFSFSTLGYADLRVSFDQISSGTGPRDFKLAYSTNGTSFTDFASYSVRSNASPAWSSASPTGLDSFTHNLSAIAALDNQAVVTLRLIDTTTISAAGGTVATGGTDRIDNFSVMLTPVPEPTSWALMLAGLSAIGFIARRRG</sequence>
<dbReference type="EMBL" id="JAUHHC010000003">
    <property type="protein sequence ID" value="MDN3920734.1"/>
    <property type="molecule type" value="Genomic_DNA"/>
</dbReference>
<name>A0ABT8DV00_9BURK</name>
<protein>
    <submittedName>
        <fullName evidence="3">PEPxxWA-CTERM sorting domain-containing protein</fullName>
    </submittedName>
</protein>
<keyword evidence="4" id="KW-1185">Reference proteome</keyword>
<keyword evidence="1" id="KW-0732">Signal</keyword>
<accession>A0ABT8DV00</accession>
<proteinExistence type="predicted"/>
<gene>
    <name evidence="3" type="ORF">QWJ38_10625</name>
</gene>
<feature type="signal peptide" evidence="1">
    <location>
        <begin position="1"/>
        <end position="19"/>
    </location>
</feature>
<dbReference type="RefSeq" id="WP_290359058.1">
    <property type="nucleotide sequence ID" value="NZ_JAUHHC010000003.1"/>
</dbReference>
<dbReference type="Pfam" id="PF07589">
    <property type="entry name" value="PEP-CTERM"/>
    <property type="match status" value="1"/>
</dbReference>
<organism evidence="3 4">
    <name type="scientific">Roseateles violae</name>
    <dbReference type="NCBI Taxonomy" id="3058042"/>
    <lineage>
        <taxon>Bacteria</taxon>
        <taxon>Pseudomonadati</taxon>
        <taxon>Pseudomonadota</taxon>
        <taxon>Betaproteobacteria</taxon>
        <taxon>Burkholderiales</taxon>
        <taxon>Sphaerotilaceae</taxon>
        <taxon>Roseateles</taxon>
    </lineage>
</organism>
<dbReference type="Proteomes" id="UP001228044">
    <property type="component" value="Unassembled WGS sequence"/>
</dbReference>
<evidence type="ECO:0000259" key="2">
    <source>
        <dbReference type="Pfam" id="PF07589"/>
    </source>
</evidence>
<feature type="chain" id="PRO_5046037767" evidence="1">
    <location>
        <begin position="20"/>
        <end position="229"/>
    </location>
</feature>
<dbReference type="InterPro" id="IPR013424">
    <property type="entry name" value="Ice-binding_C"/>
</dbReference>
<evidence type="ECO:0000313" key="4">
    <source>
        <dbReference type="Proteomes" id="UP001228044"/>
    </source>
</evidence>
<evidence type="ECO:0000256" key="1">
    <source>
        <dbReference type="SAM" id="SignalP"/>
    </source>
</evidence>
<feature type="domain" description="Ice-binding protein C-terminal" evidence="2">
    <location>
        <begin position="204"/>
        <end position="228"/>
    </location>
</feature>
<dbReference type="NCBIfam" id="TIGR02595">
    <property type="entry name" value="PEP_CTERM"/>
    <property type="match status" value="1"/>
</dbReference>
<evidence type="ECO:0000313" key="3">
    <source>
        <dbReference type="EMBL" id="MDN3920734.1"/>
    </source>
</evidence>